<organism evidence="1 2">
    <name type="scientific">Rotaria sordida</name>
    <dbReference type="NCBI Taxonomy" id="392033"/>
    <lineage>
        <taxon>Eukaryota</taxon>
        <taxon>Metazoa</taxon>
        <taxon>Spiralia</taxon>
        <taxon>Gnathifera</taxon>
        <taxon>Rotifera</taxon>
        <taxon>Eurotatoria</taxon>
        <taxon>Bdelloidea</taxon>
        <taxon>Philodinida</taxon>
        <taxon>Philodinidae</taxon>
        <taxon>Rotaria</taxon>
    </lineage>
</organism>
<dbReference type="AlphaFoldDB" id="A0A819S4F6"/>
<protein>
    <submittedName>
        <fullName evidence="1">Uncharacterized protein</fullName>
    </submittedName>
</protein>
<dbReference type="EMBL" id="CAJOAX010009821">
    <property type="protein sequence ID" value="CAF4063847.1"/>
    <property type="molecule type" value="Genomic_DNA"/>
</dbReference>
<evidence type="ECO:0000313" key="2">
    <source>
        <dbReference type="Proteomes" id="UP000663823"/>
    </source>
</evidence>
<sequence>MLISLWSLNIRFNSLICSILSIYGNRLNNGLLITHGLSYNKCCSILFPLFLNSSSLSSSIQYIHFDETNSISCDFSYQWLFNNKNILRFPNLKSLVLIRCGSIEPVVQSLFYLIKYQLDELTLTFDRHCKLKSLRLDISNEFRDGVIHHCLPSNSYHSSNFIQCQLQSCCTTLRRLHIRLNQTCFFENLIEYVPNLEEMSVEFDDTMGSYALRTLNIESLSQSNGNWFNKVPKLRCFSLKTFIKADSNIIYLKWLLNNINYIEKLQLHLRSDKLIETRCQNILKSFIDANFVRQYCLPNTIPNLIYFNFYIYSECQLSFNDIERITNSFKIHSFFILHQWTNVKCLFDPIMSCQHLFSSFINTSQISDNIINYSYIFNWPDTGNIWFKMYPSLYLFLEQFTELSPNISCIKVYRDNFSSTLIKRNQIREKVFANLISMTVQLKYLQVERFEWLLHIVQYIPDEQVMNALSTVRYVEFGPPRKIIWSPKT</sequence>
<reference evidence="1" key="1">
    <citation type="submission" date="2021-02" db="EMBL/GenBank/DDBJ databases">
        <authorList>
            <person name="Nowell W R."/>
        </authorList>
    </citation>
    <scope>NUCLEOTIDE SEQUENCE</scope>
</reference>
<accession>A0A819S4F6</accession>
<proteinExistence type="predicted"/>
<comment type="caution">
    <text evidence="1">The sequence shown here is derived from an EMBL/GenBank/DDBJ whole genome shotgun (WGS) entry which is preliminary data.</text>
</comment>
<gene>
    <name evidence="1" type="ORF">OTI717_LOCUS32281</name>
</gene>
<evidence type="ECO:0000313" key="1">
    <source>
        <dbReference type="EMBL" id="CAF4063847.1"/>
    </source>
</evidence>
<dbReference type="Proteomes" id="UP000663823">
    <property type="component" value="Unassembled WGS sequence"/>
</dbReference>
<name>A0A819S4F6_9BILA</name>